<gene>
    <name evidence="1" type="ORF">EYUKI_223</name>
</gene>
<dbReference type="EMBL" id="KT207918">
    <property type="protein sequence ID" value="ALA46531.1"/>
    <property type="molecule type" value="Genomic_DNA"/>
</dbReference>
<dbReference type="Proteomes" id="UP000203939">
    <property type="component" value="Segment"/>
</dbReference>
<protein>
    <submittedName>
        <fullName evidence="1">Uncharacterized protein</fullName>
    </submittedName>
</protein>
<evidence type="ECO:0000313" key="1">
    <source>
        <dbReference type="EMBL" id="ALA46531.1"/>
    </source>
</evidence>
<evidence type="ECO:0000313" key="2">
    <source>
        <dbReference type="Proteomes" id="UP000203939"/>
    </source>
</evidence>
<proteinExistence type="predicted"/>
<organism evidence="1 2">
    <name type="scientific">Bacillus phage Eyuki</name>
    <dbReference type="NCBI Taxonomy" id="1690431"/>
    <lineage>
        <taxon>Viruses</taxon>
        <taxon>Duplodnaviria</taxon>
        <taxon>Heunggongvirae</taxon>
        <taxon>Uroviricota</taxon>
        <taxon>Caudoviricetes</taxon>
        <taxon>Herelleviridae</taxon>
        <taxon>Bastillevirinae</taxon>
        <taxon>Wphvirus</taxon>
        <taxon>Wphvirus megatron</taxon>
    </lineage>
</organism>
<name>A0A0K2FL30_9CAUD</name>
<dbReference type="KEGG" id="vg:26638451"/>
<reference evidence="1 2" key="1">
    <citation type="journal article" date="2015" name="Genome Announc.">
        <title>Genome Sequences of Two Bacillus cereus Group Bacteriophages, Eyuki and AvesoBmore.</title>
        <authorList>
            <person name="Erill I."/>
            <person name="Caruso S.M."/>
        </authorList>
    </citation>
    <scope>NUCLEOTIDE SEQUENCE [LARGE SCALE GENOMIC DNA]</scope>
</reference>
<dbReference type="RefSeq" id="YP_009212163.1">
    <property type="nucleotide sequence ID" value="NC_028944.1"/>
</dbReference>
<accession>A0A0K2FL30</accession>
<sequence>MTHAQYVLEQEITRLEQLIKHRKLWLKREEENHPHRQSVRNGLFMDEMKIQDLEAALNIMKGSR</sequence>